<dbReference type="AlphaFoldDB" id="A0A2T0BNR5"/>
<organism evidence="1 2">
    <name type="scientific">Clostridium luticellarii</name>
    <dbReference type="NCBI Taxonomy" id="1691940"/>
    <lineage>
        <taxon>Bacteria</taxon>
        <taxon>Bacillati</taxon>
        <taxon>Bacillota</taxon>
        <taxon>Clostridia</taxon>
        <taxon>Eubacteriales</taxon>
        <taxon>Clostridiaceae</taxon>
        <taxon>Clostridium</taxon>
    </lineage>
</organism>
<comment type="caution">
    <text evidence="1">The sequence shown here is derived from an EMBL/GenBank/DDBJ whole genome shotgun (WGS) entry which is preliminary data.</text>
</comment>
<sequence length="175" mass="19951">MLNKIEVGKKYPGNYNFEGIKLDYNHGFTLYAFLSNLSKEEVQGFKKGKYKFALTEEQGILFFLSEFKGAIDMSDAPFHFGLYRDGRIKDLPKSLGPQDGLSLTVIVVDSATGIVKAIRYIGLSHVFSNKLIEICIEQSKGIIDVEKYNKRLRLVQMRYTSQELYKKSIVECEGK</sequence>
<dbReference type="Proteomes" id="UP000237798">
    <property type="component" value="Unassembled WGS sequence"/>
</dbReference>
<keyword evidence="2" id="KW-1185">Reference proteome</keyword>
<reference evidence="1 2" key="1">
    <citation type="submission" date="2018-03" db="EMBL/GenBank/DDBJ databases">
        <title>Genome sequence of Clostridium luticellarii DSM 29923.</title>
        <authorList>
            <person name="Poehlein A."/>
            <person name="Daniel R."/>
        </authorList>
    </citation>
    <scope>NUCLEOTIDE SEQUENCE [LARGE SCALE GENOMIC DNA]</scope>
    <source>
        <strain evidence="1 2">DSM 29923</strain>
    </source>
</reference>
<accession>A0A2T0BNR5</accession>
<name>A0A2T0BNR5_9CLOT</name>
<dbReference type="OrthoDB" id="1680199at2"/>
<dbReference type="EMBL" id="PVXP01000015">
    <property type="protein sequence ID" value="PRR85507.1"/>
    <property type="molecule type" value="Genomic_DNA"/>
</dbReference>
<gene>
    <name evidence="1" type="ORF">CLLU_14280</name>
</gene>
<proteinExistence type="predicted"/>
<evidence type="ECO:0000313" key="2">
    <source>
        <dbReference type="Proteomes" id="UP000237798"/>
    </source>
</evidence>
<evidence type="ECO:0000313" key="1">
    <source>
        <dbReference type="EMBL" id="PRR85507.1"/>
    </source>
</evidence>
<protein>
    <submittedName>
        <fullName evidence="1">Uncharacterized protein</fullName>
    </submittedName>
</protein>
<dbReference type="RefSeq" id="WP_106009010.1">
    <property type="nucleotide sequence ID" value="NZ_PVXP01000015.1"/>
</dbReference>